<dbReference type="AlphaFoldDB" id="A0A9N9HP68"/>
<feature type="region of interest" description="Disordered" evidence="1">
    <location>
        <begin position="171"/>
        <end position="193"/>
    </location>
</feature>
<evidence type="ECO:0000256" key="1">
    <source>
        <dbReference type="SAM" id="MobiDB-lite"/>
    </source>
</evidence>
<keyword evidence="3" id="KW-1185">Reference proteome</keyword>
<accession>A0A9N9HP68</accession>
<evidence type="ECO:0000313" key="3">
    <source>
        <dbReference type="Proteomes" id="UP000789405"/>
    </source>
</evidence>
<protein>
    <submittedName>
        <fullName evidence="2">22613_t:CDS:1</fullName>
    </submittedName>
</protein>
<evidence type="ECO:0000313" key="2">
    <source>
        <dbReference type="EMBL" id="CAG8698856.1"/>
    </source>
</evidence>
<feature type="non-terminal residue" evidence="2">
    <location>
        <position position="389"/>
    </location>
</feature>
<feature type="compositionally biased region" description="Polar residues" evidence="1">
    <location>
        <begin position="175"/>
        <end position="185"/>
    </location>
</feature>
<name>A0A9N9HP68_9GLOM</name>
<dbReference type="Proteomes" id="UP000789405">
    <property type="component" value="Unassembled WGS sequence"/>
</dbReference>
<reference evidence="2" key="1">
    <citation type="submission" date="2021-06" db="EMBL/GenBank/DDBJ databases">
        <authorList>
            <person name="Kallberg Y."/>
            <person name="Tangrot J."/>
            <person name="Rosling A."/>
        </authorList>
    </citation>
    <scope>NUCLEOTIDE SEQUENCE</scope>
    <source>
        <strain evidence="2">MA453B</strain>
    </source>
</reference>
<dbReference type="OrthoDB" id="2402934at2759"/>
<dbReference type="EMBL" id="CAJVPY010008644">
    <property type="protein sequence ID" value="CAG8698856.1"/>
    <property type="molecule type" value="Genomic_DNA"/>
</dbReference>
<gene>
    <name evidence="2" type="ORF">DERYTH_LOCUS12857</name>
</gene>
<organism evidence="2 3">
    <name type="scientific">Dentiscutata erythropus</name>
    <dbReference type="NCBI Taxonomy" id="1348616"/>
    <lineage>
        <taxon>Eukaryota</taxon>
        <taxon>Fungi</taxon>
        <taxon>Fungi incertae sedis</taxon>
        <taxon>Mucoromycota</taxon>
        <taxon>Glomeromycotina</taxon>
        <taxon>Glomeromycetes</taxon>
        <taxon>Diversisporales</taxon>
        <taxon>Gigasporaceae</taxon>
        <taxon>Dentiscutata</taxon>
    </lineage>
</organism>
<proteinExistence type="predicted"/>
<sequence>QTVEYLLATSASIKMTEMNNSQIIPQEVKDFFKNNSTWSLLKFLQFREKNETQSCLLDFEVKYICAIPQPTGFVLAGERGVRLPSALLNILHVSCHDATGWVRPNLLEKISQGVVSFWSEIEKKRLKDNIEKGSLEYINEVIDDSAKDSKIAREFLSNELKSFVSSSLKRDSSHVETSQGSSNFHTPDHSKKTRTDISNVSFDEYTSAVNTVNSIQNDKYTSAVNAINSIQNNKESAHTNLPRAKNYLSANEIDGLINITQNAIQEENEKISKSAKSPLEALLLSEIVSLQLLAKECGARGVVGIRDLLQRSAGKMQDVDDKKTIQDHLANVDADDDTTIYIGRCIEDTYEWISCFHGQCQSERCSLLGLVQKLRKLQYIHIVRNMAYS</sequence>
<comment type="caution">
    <text evidence="2">The sequence shown here is derived from an EMBL/GenBank/DDBJ whole genome shotgun (WGS) entry which is preliminary data.</text>
</comment>